<proteinExistence type="predicted"/>
<feature type="domain" description="ABC1 atypical kinase-like" evidence="2">
    <location>
        <begin position="311"/>
        <end position="393"/>
    </location>
</feature>
<dbReference type="PANTHER" id="PTHR43173">
    <property type="entry name" value="ABC1 FAMILY PROTEIN"/>
    <property type="match status" value="1"/>
</dbReference>
<dbReference type="InterPro" id="IPR051130">
    <property type="entry name" value="Mito_struct-func_regulator"/>
</dbReference>
<dbReference type="InterPro" id="IPR011009">
    <property type="entry name" value="Kinase-like_dom_sf"/>
</dbReference>
<dbReference type="Pfam" id="PF03109">
    <property type="entry name" value="ABC1"/>
    <property type="match status" value="2"/>
</dbReference>
<organism evidence="3 4">
    <name type="scientific">Fragilariopsis cylindrus CCMP1102</name>
    <dbReference type="NCBI Taxonomy" id="635003"/>
    <lineage>
        <taxon>Eukaryota</taxon>
        <taxon>Sar</taxon>
        <taxon>Stramenopiles</taxon>
        <taxon>Ochrophyta</taxon>
        <taxon>Bacillariophyta</taxon>
        <taxon>Bacillariophyceae</taxon>
        <taxon>Bacillariophycidae</taxon>
        <taxon>Bacillariales</taxon>
        <taxon>Bacillariaceae</taxon>
        <taxon>Fragilariopsis</taxon>
    </lineage>
</organism>
<dbReference type="KEGG" id="fcy:FRACYDRAFT_181963"/>
<protein>
    <submittedName>
        <fullName evidence="3">ABC1-domain-containing protein</fullName>
    </submittedName>
</protein>
<evidence type="ECO:0000256" key="1">
    <source>
        <dbReference type="SAM" id="MobiDB-lite"/>
    </source>
</evidence>
<keyword evidence="4" id="KW-1185">Reference proteome</keyword>
<dbReference type="Proteomes" id="UP000095751">
    <property type="component" value="Unassembled WGS sequence"/>
</dbReference>
<evidence type="ECO:0000259" key="2">
    <source>
        <dbReference type="Pfam" id="PF03109"/>
    </source>
</evidence>
<feature type="compositionally biased region" description="Low complexity" evidence="1">
    <location>
        <begin position="269"/>
        <end position="278"/>
    </location>
</feature>
<sequence length="499" mass="56852">MYNKLHNRNAPKILSIMIDLGSLYIKLGQVLSVTALPVPSQYREKFRQLQSSVPGHSEFETVIKPTLEREFGRPIEKIFESIEEIPCGAASIGQAHRAKLFSNNSGTTIRDVVIKVQYPDAKWQVPADVQCVGDFLQLCVYFGVVDESSSKLSYEEFSRQFLAELDYKMERQNLQEVYESSLDKDAPYIKRGVEIPKVFPELCTSQVITMSYLPGPKFEEEARKQLESLGINTSRGVRSIIREETKNEEESDFPSRRSSNKSLVGSFASSSSSSSSSSKTSWMMKFTENMGTFVGVDNILSLIQWTNDAIDALFDIHGYQIFNQGLFNADAHPGNILIIQNDDDDDNNNNNKKKRNTNRKLGLIDYGQCKRLNLDERRRVAKLIVSVADDESDEQIASNFRDLGIITKNDSTRFLSSFARLMFGKFRNEYLKRDWHKSLHEEDQVVYFPNELSMVYRASLLLRGLAMSFQINVSVGEKWRQHAQTTLLLDQVGCENLES</sequence>
<feature type="region of interest" description="Disordered" evidence="1">
    <location>
        <begin position="240"/>
        <end position="279"/>
    </location>
</feature>
<dbReference type="PANTHER" id="PTHR43173:SF34">
    <property type="entry name" value="ABC1 ATYPICAL KINASE-LIKE DOMAIN-CONTAINING PROTEIN"/>
    <property type="match status" value="1"/>
</dbReference>
<dbReference type="SUPFAM" id="SSF56112">
    <property type="entry name" value="Protein kinase-like (PK-like)"/>
    <property type="match status" value="1"/>
</dbReference>
<dbReference type="OrthoDB" id="427480at2759"/>
<evidence type="ECO:0000313" key="3">
    <source>
        <dbReference type="EMBL" id="OEU19926.1"/>
    </source>
</evidence>
<name>A0A1E7FP57_9STRA</name>
<gene>
    <name evidence="3" type="ORF">FRACYDRAFT_181963</name>
</gene>
<feature type="domain" description="ABC1 atypical kinase-like" evidence="2">
    <location>
        <begin position="49"/>
        <end position="221"/>
    </location>
</feature>
<dbReference type="EMBL" id="KV784355">
    <property type="protein sequence ID" value="OEU19926.1"/>
    <property type="molecule type" value="Genomic_DNA"/>
</dbReference>
<dbReference type="InterPro" id="IPR004147">
    <property type="entry name" value="ABC1_dom"/>
</dbReference>
<reference evidence="3 4" key="1">
    <citation type="submission" date="2016-09" db="EMBL/GenBank/DDBJ databases">
        <title>Extensive genetic diversity and differential bi-allelic expression allows diatom success in the polar Southern Ocean.</title>
        <authorList>
            <consortium name="DOE Joint Genome Institute"/>
            <person name="Mock T."/>
            <person name="Otillar R.P."/>
            <person name="Strauss J."/>
            <person name="Dupont C."/>
            <person name="Frickenhaus S."/>
            <person name="Maumus F."/>
            <person name="Mcmullan M."/>
            <person name="Sanges R."/>
            <person name="Schmutz J."/>
            <person name="Toseland A."/>
            <person name="Valas R."/>
            <person name="Veluchamy A."/>
            <person name="Ward B.J."/>
            <person name="Allen A."/>
            <person name="Barry K."/>
            <person name="Falciatore A."/>
            <person name="Ferrante M."/>
            <person name="Fortunato A.E."/>
            <person name="Gloeckner G."/>
            <person name="Gruber A."/>
            <person name="Hipkin R."/>
            <person name="Janech M."/>
            <person name="Kroth P."/>
            <person name="Leese F."/>
            <person name="Lindquist E."/>
            <person name="Lyon B.R."/>
            <person name="Martin J."/>
            <person name="Mayer C."/>
            <person name="Parker M."/>
            <person name="Quesneville H."/>
            <person name="Raymond J."/>
            <person name="Uhlig C."/>
            <person name="Valentin K.U."/>
            <person name="Worden A.Z."/>
            <person name="Armbrust E.V."/>
            <person name="Bowler C."/>
            <person name="Green B."/>
            <person name="Moulton V."/>
            <person name="Van Oosterhout C."/>
            <person name="Grigoriev I."/>
        </authorList>
    </citation>
    <scope>NUCLEOTIDE SEQUENCE [LARGE SCALE GENOMIC DNA]</scope>
    <source>
        <strain evidence="3 4">CCMP1102</strain>
    </source>
</reference>
<dbReference type="CDD" id="cd05121">
    <property type="entry name" value="ABC1_ADCK3-like"/>
    <property type="match status" value="1"/>
</dbReference>
<dbReference type="AlphaFoldDB" id="A0A1E7FP57"/>
<dbReference type="InParanoid" id="A0A1E7FP57"/>
<accession>A0A1E7FP57</accession>
<evidence type="ECO:0000313" key="4">
    <source>
        <dbReference type="Proteomes" id="UP000095751"/>
    </source>
</evidence>